<dbReference type="AlphaFoldDB" id="A0A5J4Q8A5"/>
<gene>
    <name evidence="5" type="ORF">EZS27_031933</name>
</gene>
<sequence length="168" mass="18998">DVLKDAVREFSGTVIVVSHDREFLDGLASKVYEFGGGQGKEHLGGIYEFLQVKKIENLNELNVVPSVMKPESKKKLSNADIPPSIKQTYEVQKENNKKIKKLKKQIGNCEAKIEKLETEIKETEYRMATPSGASDMGLYEQHQQLKQQLEKTVEEWEQLSVELEGSAS</sequence>
<evidence type="ECO:0000256" key="1">
    <source>
        <dbReference type="ARBA" id="ARBA00022741"/>
    </source>
</evidence>
<keyword evidence="5" id="KW-0378">Hydrolase</keyword>
<dbReference type="Gene3D" id="1.10.287.380">
    <property type="entry name" value="Valyl-tRNA synthetase, C-terminal domain"/>
    <property type="match status" value="1"/>
</dbReference>
<organism evidence="5">
    <name type="scientific">termite gut metagenome</name>
    <dbReference type="NCBI Taxonomy" id="433724"/>
    <lineage>
        <taxon>unclassified sequences</taxon>
        <taxon>metagenomes</taxon>
        <taxon>organismal metagenomes</taxon>
    </lineage>
</organism>
<dbReference type="InterPro" id="IPR027417">
    <property type="entry name" value="P-loop_NTPase"/>
</dbReference>
<feature type="coiled-coil region" evidence="3">
    <location>
        <begin position="92"/>
        <end position="166"/>
    </location>
</feature>
<accession>A0A5J4Q8A5</accession>
<evidence type="ECO:0000259" key="4">
    <source>
        <dbReference type="Pfam" id="PF16326"/>
    </source>
</evidence>
<dbReference type="EC" id="3.6.3.-" evidence="5"/>
<proteinExistence type="predicted"/>
<keyword evidence="3" id="KW-0175">Coiled coil</keyword>
<keyword evidence="1" id="KW-0547">Nucleotide-binding</keyword>
<dbReference type="Gene3D" id="3.40.50.300">
    <property type="entry name" value="P-loop containing nucleotide triphosphate hydrolases"/>
    <property type="match status" value="1"/>
</dbReference>
<dbReference type="EMBL" id="SNRY01004337">
    <property type="protein sequence ID" value="KAA6317995.1"/>
    <property type="molecule type" value="Genomic_DNA"/>
</dbReference>
<dbReference type="GO" id="GO:0003677">
    <property type="term" value="F:DNA binding"/>
    <property type="evidence" value="ECO:0007669"/>
    <property type="project" value="InterPro"/>
</dbReference>
<dbReference type="GO" id="GO:0005524">
    <property type="term" value="F:ATP binding"/>
    <property type="evidence" value="ECO:0007669"/>
    <property type="project" value="UniProtKB-KW"/>
</dbReference>
<dbReference type="InterPro" id="IPR051309">
    <property type="entry name" value="ABCF_ATPase"/>
</dbReference>
<dbReference type="SUPFAM" id="SSF52540">
    <property type="entry name" value="P-loop containing nucleoside triphosphate hydrolases"/>
    <property type="match status" value="1"/>
</dbReference>
<evidence type="ECO:0000256" key="3">
    <source>
        <dbReference type="SAM" id="Coils"/>
    </source>
</evidence>
<reference evidence="5" key="1">
    <citation type="submission" date="2019-03" db="EMBL/GenBank/DDBJ databases">
        <title>Single cell metagenomics reveals metabolic interactions within the superorganism composed of flagellate Streblomastix strix and complex community of Bacteroidetes bacteria on its surface.</title>
        <authorList>
            <person name="Treitli S.C."/>
            <person name="Kolisko M."/>
            <person name="Husnik F."/>
            <person name="Keeling P."/>
            <person name="Hampl V."/>
        </authorList>
    </citation>
    <scope>NUCLEOTIDE SEQUENCE</scope>
    <source>
        <strain evidence="5">STM</strain>
    </source>
</reference>
<comment type="caution">
    <text evidence="5">The sequence shown here is derived from an EMBL/GenBank/DDBJ whole genome shotgun (WGS) entry which is preliminary data.</text>
</comment>
<evidence type="ECO:0000313" key="5">
    <source>
        <dbReference type="EMBL" id="KAA6317995.1"/>
    </source>
</evidence>
<dbReference type="GO" id="GO:0016787">
    <property type="term" value="F:hydrolase activity"/>
    <property type="evidence" value="ECO:0007669"/>
    <property type="project" value="UniProtKB-KW"/>
</dbReference>
<dbReference type="InterPro" id="IPR032524">
    <property type="entry name" value="ABC_tran_C"/>
</dbReference>
<protein>
    <submittedName>
        <fullName evidence="5">ABC transporter ATP-binding protein</fullName>
        <ecNumber evidence="5">3.6.3.-</ecNumber>
    </submittedName>
</protein>
<name>A0A5J4Q8A5_9ZZZZ</name>
<keyword evidence="2 5" id="KW-0067">ATP-binding</keyword>
<dbReference type="Pfam" id="PF16326">
    <property type="entry name" value="ABC_tran_CTD"/>
    <property type="match status" value="1"/>
</dbReference>
<evidence type="ECO:0000256" key="2">
    <source>
        <dbReference type="ARBA" id="ARBA00022840"/>
    </source>
</evidence>
<dbReference type="PANTHER" id="PTHR42855">
    <property type="entry name" value="ABC TRANSPORTER ATP-BINDING SUBUNIT"/>
    <property type="match status" value="1"/>
</dbReference>
<dbReference type="PANTHER" id="PTHR42855:SF2">
    <property type="entry name" value="DRUG RESISTANCE ABC TRANSPORTER,ATP-BINDING PROTEIN"/>
    <property type="match status" value="1"/>
</dbReference>
<feature type="domain" description="ABC transporter Uup C-terminal" evidence="4">
    <location>
        <begin position="100"/>
        <end position="160"/>
    </location>
</feature>
<dbReference type="InterPro" id="IPR037118">
    <property type="entry name" value="Val-tRNA_synth_C_sf"/>
</dbReference>
<feature type="non-terminal residue" evidence="5">
    <location>
        <position position="1"/>
    </location>
</feature>